<evidence type="ECO:0000256" key="5">
    <source>
        <dbReference type="PIRNR" id="PIRNR010252"/>
    </source>
</evidence>
<dbReference type="EMBL" id="PYLW01000004">
    <property type="protein sequence ID" value="PSV98351.1"/>
    <property type="molecule type" value="Genomic_DNA"/>
</dbReference>
<keyword evidence="3 5" id="KW-0717">Septation</keyword>
<reference evidence="8 9" key="1">
    <citation type="submission" date="2018-01" db="EMBL/GenBank/DDBJ databases">
        <title>Whole genome sequencing of Histamine producing bacteria.</title>
        <authorList>
            <person name="Butler K."/>
        </authorList>
    </citation>
    <scope>NUCLEOTIDE SEQUENCE [LARGE SCALE GENOMIC DNA]</scope>
    <source>
        <strain evidence="8 9">NCIMB 13481</strain>
    </source>
</reference>
<evidence type="ECO:0000256" key="1">
    <source>
        <dbReference type="ARBA" id="ARBA00022490"/>
    </source>
</evidence>
<dbReference type="InterPro" id="IPR048372">
    <property type="entry name" value="ZapC_C"/>
</dbReference>
<feature type="domain" description="Cell-division protein ZapC C-terminal" evidence="6">
    <location>
        <begin position="91"/>
        <end position="168"/>
    </location>
</feature>
<dbReference type="InterPro" id="IPR009809">
    <property type="entry name" value="ZapC"/>
</dbReference>
<keyword evidence="4 5" id="KW-0131">Cell cycle</keyword>
<comment type="subcellular location">
    <subcellularLocation>
        <location evidence="5">Cytoplasm</location>
    </subcellularLocation>
</comment>
<organism evidence="8 9">
    <name type="scientific">Photobacterium iliopiscarium</name>
    <dbReference type="NCBI Taxonomy" id="56192"/>
    <lineage>
        <taxon>Bacteria</taxon>
        <taxon>Pseudomonadati</taxon>
        <taxon>Pseudomonadota</taxon>
        <taxon>Gammaproteobacteria</taxon>
        <taxon>Vibrionales</taxon>
        <taxon>Vibrionaceae</taxon>
        <taxon>Photobacterium</taxon>
    </lineage>
</organism>
<comment type="function">
    <text evidence="5">Contributes to the efficiency of the cell division process by stabilizing the polymeric form of the cell division protein FtsZ. Acts by promoting interactions between FtsZ protofilaments and suppressing the GTPase activity of FtsZ.</text>
</comment>
<dbReference type="GO" id="GO:0005737">
    <property type="term" value="C:cytoplasm"/>
    <property type="evidence" value="ECO:0007669"/>
    <property type="project" value="UniProtKB-SubCell"/>
</dbReference>
<evidence type="ECO:0000313" key="9">
    <source>
        <dbReference type="Proteomes" id="UP000241954"/>
    </source>
</evidence>
<dbReference type="PIRSF" id="PIRSF010252">
    <property type="entry name" value="ZapC"/>
    <property type="match status" value="1"/>
</dbReference>
<evidence type="ECO:0000256" key="2">
    <source>
        <dbReference type="ARBA" id="ARBA00022618"/>
    </source>
</evidence>
<dbReference type="InterPro" id="IPR048373">
    <property type="entry name" value="ZapC_N"/>
</dbReference>
<dbReference type="AlphaFoldDB" id="A0A2T3MNL8"/>
<dbReference type="Proteomes" id="UP000241954">
    <property type="component" value="Unassembled WGS sequence"/>
</dbReference>
<evidence type="ECO:0000256" key="4">
    <source>
        <dbReference type="ARBA" id="ARBA00023306"/>
    </source>
</evidence>
<sequence length="180" mass="20427">MLNPDNSWYWRFDIKRNMLMLELGNELLFCVSIPTKKLVEEARSISKQVFTVTDVAAYQAFKEGMDALTLSDARKSELALNAVATYRFQKPMMTKSWFFTPQVGADPHWGEVVMLQTDHGRARFIVVENDGNSSLCMLADVTPIALDNNKVMNFSDTIRVMNNRMTSYLGTKPINFALVG</sequence>
<dbReference type="Pfam" id="PF07126">
    <property type="entry name" value="ZapC_C"/>
    <property type="match status" value="1"/>
</dbReference>
<dbReference type="Pfam" id="PF21083">
    <property type="entry name" value="ZapC_N"/>
    <property type="match status" value="1"/>
</dbReference>
<evidence type="ECO:0000313" key="8">
    <source>
        <dbReference type="EMBL" id="PSV98351.1"/>
    </source>
</evidence>
<evidence type="ECO:0000256" key="3">
    <source>
        <dbReference type="ARBA" id="ARBA00023210"/>
    </source>
</evidence>
<keyword evidence="2 5" id="KW-0132">Cell division</keyword>
<dbReference type="STRING" id="56192.UB38_16230"/>
<name>A0A2T3MNL8_9GAMM</name>
<dbReference type="OrthoDB" id="5765005at2"/>
<proteinExistence type="inferred from homology"/>
<evidence type="ECO:0000259" key="6">
    <source>
        <dbReference type="Pfam" id="PF07126"/>
    </source>
</evidence>
<feature type="domain" description="Cell-division protein ZapC N-terminal" evidence="7">
    <location>
        <begin position="1"/>
        <end position="90"/>
    </location>
</feature>
<evidence type="ECO:0000259" key="7">
    <source>
        <dbReference type="Pfam" id="PF21083"/>
    </source>
</evidence>
<comment type="similarity">
    <text evidence="5">Belongs to the ZapC family.</text>
</comment>
<dbReference type="RefSeq" id="WP_045040736.1">
    <property type="nucleotide sequence ID" value="NZ_CAMQYU010000032.1"/>
</dbReference>
<protein>
    <recommendedName>
        <fullName evidence="5">Cell division protein ZapC</fullName>
    </recommendedName>
</protein>
<gene>
    <name evidence="8" type="ORF">C9I88_06720</name>
</gene>
<accession>A0A2T3MNL8</accession>
<comment type="caution">
    <text evidence="8">The sequence shown here is derived from an EMBL/GenBank/DDBJ whole genome shotgun (WGS) entry which is preliminary data.</text>
</comment>
<dbReference type="GO" id="GO:0000917">
    <property type="term" value="P:division septum assembly"/>
    <property type="evidence" value="ECO:0007669"/>
    <property type="project" value="UniProtKB-KW"/>
</dbReference>
<keyword evidence="1 5" id="KW-0963">Cytoplasm</keyword>
<dbReference type="GeneID" id="93548337"/>